<keyword evidence="1" id="KW-0472">Membrane</keyword>
<keyword evidence="1" id="KW-0812">Transmembrane</keyword>
<dbReference type="AlphaFoldDB" id="A0A6C0JSR9"/>
<dbReference type="EMBL" id="MN740696">
    <property type="protein sequence ID" value="QHU08413.1"/>
    <property type="molecule type" value="Genomic_DNA"/>
</dbReference>
<proteinExistence type="predicted"/>
<accession>A0A6C0JSR9</accession>
<name>A0A6C0JSR9_9ZZZZ</name>
<sequence length="71" mass="7785">MGPFGLLYGEDSSWGMRILVGLFAIGMLFAIGYVLYLAVTDPRIHGNGNKNVVMQDTTSNVTIMPWTGVYN</sequence>
<evidence type="ECO:0000313" key="2">
    <source>
        <dbReference type="EMBL" id="QHU08413.1"/>
    </source>
</evidence>
<organism evidence="2">
    <name type="scientific">viral metagenome</name>
    <dbReference type="NCBI Taxonomy" id="1070528"/>
    <lineage>
        <taxon>unclassified sequences</taxon>
        <taxon>metagenomes</taxon>
        <taxon>organismal metagenomes</taxon>
    </lineage>
</organism>
<reference evidence="2" key="1">
    <citation type="journal article" date="2020" name="Nature">
        <title>Giant virus diversity and host interactions through global metagenomics.</title>
        <authorList>
            <person name="Schulz F."/>
            <person name="Roux S."/>
            <person name="Paez-Espino D."/>
            <person name="Jungbluth S."/>
            <person name="Walsh D.A."/>
            <person name="Denef V.J."/>
            <person name="McMahon K.D."/>
            <person name="Konstantinidis K.T."/>
            <person name="Eloe-Fadrosh E.A."/>
            <person name="Kyrpides N.C."/>
            <person name="Woyke T."/>
        </authorList>
    </citation>
    <scope>NUCLEOTIDE SEQUENCE</scope>
    <source>
        <strain evidence="2">GVMAG-S-1062768-28</strain>
    </source>
</reference>
<protein>
    <submittedName>
        <fullName evidence="2">Uncharacterized protein</fullName>
    </submittedName>
</protein>
<feature type="transmembrane region" description="Helical" evidence="1">
    <location>
        <begin position="14"/>
        <end position="39"/>
    </location>
</feature>
<evidence type="ECO:0000256" key="1">
    <source>
        <dbReference type="SAM" id="Phobius"/>
    </source>
</evidence>
<keyword evidence="1" id="KW-1133">Transmembrane helix</keyword>